<accession>A0A7I7UF37</accession>
<sequence>MVRRPTSNDVNDPSITLRNVVVDGLPLTRKRFLARLKPWRRVQMLQSSVLITLRNPRASPHTLVRLQQAYGGVDLL</sequence>
<protein>
    <submittedName>
        <fullName evidence="1">Uncharacterized protein</fullName>
    </submittedName>
</protein>
<evidence type="ECO:0000313" key="1">
    <source>
        <dbReference type="EMBL" id="BBY78776.1"/>
    </source>
</evidence>
<dbReference type="Proteomes" id="UP000466554">
    <property type="component" value="Chromosome"/>
</dbReference>
<dbReference type="EMBL" id="AP022598">
    <property type="protein sequence ID" value="BBY78776.1"/>
    <property type="molecule type" value="Genomic_DNA"/>
</dbReference>
<name>A0A7I7UF37_MYCPF</name>
<proteinExistence type="predicted"/>
<evidence type="ECO:0000313" key="2">
    <source>
        <dbReference type="Proteomes" id="UP000466554"/>
    </source>
</evidence>
<reference evidence="1 2" key="1">
    <citation type="journal article" date="2019" name="Emerg. Microbes Infect.">
        <title>Comprehensive subspecies identification of 175 nontuberculous mycobacteria species based on 7547 genomic profiles.</title>
        <authorList>
            <person name="Matsumoto Y."/>
            <person name="Kinjo T."/>
            <person name="Motooka D."/>
            <person name="Nabeya D."/>
            <person name="Jung N."/>
            <person name="Uechi K."/>
            <person name="Horii T."/>
            <person name="Iida T."/>
            <person name="Fujita J."/>
            <person name="Nakamura S."/>
        </authorList>
    </citation>
    <scope>NUCLEOTIDE SEQUENCE [LARGE SCALE GENOMIC DNA]</scope>
    <source>
        <strain evidence="1 2">JCM 6367</strain>
    </source>
</reference>
<gene>
    <name evidence="1" type="ORF">MPRF_56750</name>
</gene>
<dbReference type="AlphaFoldDB" id="A0A7I7UF37"/>
<organism evidence="1 2">
    <name type="scientific">Mycolicibacterium parafortuitum</name>
    <name type="common">Mycobacterium parafortuitum</name>
    <dbReference type="NCBI Taxonomy" id="39692"/>
    <lineage>
        <taxon>Bacteria</taxon>
        <taxon>Bacillati</taxon>
        <taxon>Actinomycetota</taxon>
        <taxon>Actinomycetes</taxon>
        <taxon>Mycobacteriales</taxon>
        <taxon>Mycobacteriaceae</taxon>
        <taxon>Mycolicibacterium</taxon>
    </lineage>
</organism>